<dbReference type="GO" id="GO:0003886">
    <property type="term" value="F:DNA (cytosine-5-)-methyltransferase activity"/>
    <property type="evidence" value="ECO:0007669"/>
    <property type="project" value="UniProtKB-EC"/>
</dbReference>
<evidence type="ECO:0000256" key="5">
    <source>
        <dbReference type="ARBA" id="ARBA00022747"/>
    </source>
</evidence>
<dbReference type="EMBL" id="QBML01000003">
    <property type="protein sequence ID" value="PZO44186.1"/>
    <property type="molecule type" value="Genomic_DNA"/>
</dbReference>
<protein>
    <recommendedName>
        <fullName evidence="1">DNA (cytosine-5-)-methyltransferase</fullName>
        <ecNumber evidence="1">2.1.1.37</ecNumber>
    </recommendedName>
</protein>
<organism evidence="8 9">
    <name type="scientific">Pseudanabaena frigida</name>
    <dbReference type="NCBI Taxonomy" id="945775"/>
    <lineage>
        <taxon>Bacteria</taxon>
        <taxon>Bacillati</taxon>
        <taxon>Cyanobacteriota</taxon>
        <taxon>Cyanophyceae</taxon>
        <taxon>Pseudanabaenales</taxon>
        <taxon>Pseudanabaenaceae</taxon>
        <taxon>Pseudanabaena</taxon>
    </lineage>
</organism>
<evidence type="ECO:0000256" key="3">
    <source>
        <dbReference type="ARBA" id="ARBA00022679"/>
    </source>
</evidence>
<evidence type="ECO:0000256" key="4">
    <source>
        <dbReference type="ARBA" id="ARBA00022691"/>
    </source>
</evidence>
<evidence type="ECO:0000256" key="6">
    <source>
        <dbReference type="PROSITE-ProRule" id="PRU01016"/>
    </source>
</evidence>
<dbReference type="InterPro" id="IPR029063">
    <property type="entry name" value="SAM-dependent_MTases_sf"/>
</dbReference>
<evidence type="ECO:0000313" key="8">
    <source>
        <dbReference type="EMBL" id="PZO44186.1"/>
    </source>
</evidence>
<gene>
    <name evidence="8" type="ORF">DCF19_03010</name>
</gene>
<dbReference type="PANTHER" id="PTHR10629">
    <property type="entry name" value="CYTOSINE-SPECIFIC METHYLTRANSFERASE"/>
    <property type="match status" value="1"/>
</dbReference>
<accession>A0A2W4WH65</accession>
<evidence type="ECO:0000256" key="1">
    <source>
        <dbReference type="ARBA" id="ARBA00011975"/>
    </source>
</evidence>
<dbReference type="GO" id="GO:0044027">
    <property type="term" value="P:negative regulation of gene expression via chromosomal CpG island methylation"/>
    <property type="evidence" value="ECO:0007669"/>
    <property type="project" value="TreeGrafter"/>
</dbReference>
<dbReference type="Pfam" id="PF00145">
    <property type="entry name" value="DNA_methylase"/>
    <property type="match status" value="1"/>
</dbReference>
<dbReference type="PROSITE" id="PS51679">
    <property type="entry name" value="SAM_MT_C5"/>
    <property type="match status" value="1"/>
</dbReference>
<sequence length="395" mass="45331">MSKLRQPRVLDLFCGAGGLSLGFQNAGCKIIGGIEINRHAIRTHHKNFPDTILNLPATDITQFNFSQLDIEPGGIDILIGSPPCQVFSAVGIGKMRHLGRTPEQDLRSLLYLYFVEFLNYFKPQFFVMENVNTLKNKPIFSTMCKELSNGTQEIKKSYPGYEIKYQILLSADYGVPQLRKRLFVIGKRKDTNFKLIFPEKISSSEYVSVGQAISDLPELKPICMPLGNRKGRPKQIDEEKPYICEPSNPYQKKMRERQERNGILNHICRSHNDLDLQIFGIMKQGDLYRDIPDEFKRYRSDIFEDKYKRLRWDSPSWTLTAHMKKDGLAYIHPTQTRSISVREAARLHSFPDDFIFDVPMTAMFELIGNSVPPLMAEAIAKPIVKQLQTFHGDHA</sequence>
<comment type="caution">
    <text evidence="8">The sequence shown here is derived from an EMBL/GenBank/DDBJ whole genome shotgun (WGS) entry which is preliminary data.</text>
</comment>
<dbReference type="GO" id="GO:0009307">
    <property type="term" value="P:DNA restriction-modification system"/>
    <property type="evidence" value="ECO:0007669"/>
    <property type="project" value="UniProtKB-KW"/>
</dbReference>
<keyword evidence="4 6" id="KW-0949">S-adenosyl-L-methionine</keyword>
<dbReference type="NCBIfam" id="TIGR00675">
    <property type="entry name" value="dcm"/>
    <property type="match status" value="1"/>
</dbReference>
<dbReference type="Proteomes" id="UP000249467">
    <property type="component" value="Unassembled WGS sequence"/>
</dbReference>
<evidence type="ECO:0000256" key="2">
    <source>
        <dbReference type="ARBA" id="ARBA00022603"/>
    </source>
</evidence>
<evidence type="ECO:0000256" key="7">
    <source>
        <dbReference type="RuleBase" id="RU000416"/>
    </source>
</evidence>
<reference evidence="8 9" key="2">
    <citation type="submission" date="2018-06" db="EMBL/GenBank/DDBJ databases">
        <title>Metagenomic assembly of (sub)arctic Cyanobacteria and their associated microbiome from non-axenic cultures.</title>
        <authorList>
            <person name="Baurain D."/>
        </authorList>
    </citation>
    <scope>NUCLEOTIDE SEQUENCE [LARGE SCALE GENOMIC DNA]</scope>
    <source>
        <strain evidence="8">ULC066bin1</strain>
    </source>
</reference>
<dbReference type="GO" id="GO:0032259">
    <property type="term" value="P:methylation"/>
    <property type="evidence" value="ECO:0007669"/>
    <property type="project" value="UniProtKB-KW"/>
</dbReference>
<keyword evidence="2 6" id="KW-0489">Methyltransferase</keyword>
<dbReference type="Gene3D" id="3.40.50.150">
    <property type="entry name" value="Vaccinia Virus protein VP39"/>
    <property type="match status" value="1"/>
</dbReference>
<dbReference type="Gene3D" id="3.90.120.10">
    <property type="entry name" value="DNA Methylase, subunit A, domain 2"/>
    <property type="match status" value="1"/>
</dbReference>
<comment type="similarity">
    <text evidence="6 7">Belongs to the class I-like SAM-binding methyltransferase superfamily. C5-methyltransferase family.</text>
</comment>
<dbReference type="InterPro" id="IPR050390">
    <property type="entry name" value="C5-Methyltransferase"/>
</dbReference>
<dbReference type="AlphaFoldDB" id="A0A2W4WH65"/>
<keyword evidence="3 6" id="KW-0808">Transferase</keyword>
<dbReference type="GO" id="GO:0003677">
    <property type="term" value="F:DNA binding"/>
    <property type="evidence" value="ECO:0007669"/>
    <property type="project" value="TreeGrafter"/>
</dbReference>
<dbReference type="PRINTS" id="PR00105">
    <property type="entry name" value="C5METTRFRASE"/>
</dbReference>
<dbReference type="SUPFAM" id="SSF53335">
    <property type="entry name" value="S-adenosyl-L-methionine-dependent methyltransferases"/>
    <property type="match status" value="1"/>
</dbReference>
<dbReference type="PANTHER" id="PTHR10629:SF52">
    <property type="entry name" value="DNA (CYTOSINE-5)-METHYLTRANSFERASE 1"/>
    <property type="match status" value="1"/>
</dbReference>
<reference evidence="8 9" key="1">
    <citation type="submission" date="2018-04" db="EMBL/GenBank/DDBJ databases">
        <authorList>
            <person name="Go L.Y."/>
            <person name="Mitchell J.A."/>
        </authorList>
    </citation>
    <scope>NUCLEOTIDE SEQUENCE [LARGE SCALE GENOMIC DNA]</scope>
    <source>
        <strain evidence="8">ULC066bin1</strain>
    </source>
</reference>
<dbReference type="InterPro" id="IPR001525">
    <property type="entry name" value="C5_MeTfrase"/>
</dbReference>
<name>A0A2W4WH65_9CYAN</name>
<dbReference type="EC" id="2.1.1.37" evidence="1"/>
<feature type="active site" evidence="6">
    <location>
        <position position="84"/>
    </location>
</feature>
<proteinExistence type="inferred from homology"/>
<evidence type="ECO:0000313" key="9">
    <source>
        <dbReference type="Proteomes" id="UP000249467"/>
    </source>
</evidence>
<keyword evidence="5" id="KW-0680">Restriction system</keyword>